<name>A0ABV6VID1_9ACTN</name>
<gene>
    <name evidence="2" type="ORF">ACEZDB_24440</name>
    <name evidence="1" type="ORF">ACEZDG_29995</name>
</gene>
<dbReference type="Proteomes" id="UP001592582">
    <property type="component" value="Unassembled WGS sequence"/>
</dbReference>
<protein>
    <recommendedName>
        <fullName evidence="5">ATP-binding protein</fullName>
    </recommendedName>
</protein>
<evidence type="ECO:0000313" key="3">
    <source>
        <dbReference type="Proteomes" id="UP001592530"/>
    </source>
</evidence>
<dbReference type="Proteomes" id="UP001592530">
    <property type="component" value="Unassembled WGS sequence"/>
</dbReference>
<proteinExistence type="predicted"/>
<dbReference type="RefSeq" id="WP_380515477.1">
    <property type="nucleotide sequence ID" value="NZ_JBHEZX010000017.1"/>
</dbReference>
<sequence length="73" mass="7830">MTNMRMAKRHLPSSPFKAAVAPPTKIFAVGNRVSHDVYGLGRVTGVEDGVAVLVDFGLLSKRIASPYTKMTGL</sequence>
<evidence type="ECO:0000313" key="2">
    <source>
        <dbReference type="EMBL" id="MFC1433803.1"/>
    </source>
</evidence>
<accession>A0ABV6VID1</accession>
<evidence type="ECO:0000313" key="4">
    <source>
        <dbReference type="Proteomes" id="UP001592582"/>
    </source>
</evidence>
<evidence type="ECO:0008006" key="5">
    <source>
        <dbReference type="Google" id="ProtNLM"/>
    </source>
</evidence>
<evidence type="ECO:0000313" key="1">
    <source>
        <dbReference type="EMBL" id="MFC1413502.1"/>
    </source>
</evidence>
<dbReference type="EMBL" id="JBHEZX010000017">
    <property type="protein sequence ID" value="MFC1413502.1"/>
    <property type="molecule type" value="Genomic_DNA"/>
</dbReference>
<comment type="caution">
    <text evidence="1">The sequence shown here is derived from an EMBL/GenBank/DDBJ whole genome shotgun (WGS) entry which is preliminary data.</text>
</comment>
<organism evidence="1 4">
    <name type="scientific">Streptacidiphilus alkalitolerans</name>
    <dbReference type="NCBI Taxonomy" id="3342712"/>
    <lineage>
        <taxon>Bacteria</taxon>
        <taxon>Bacillati</taxon>
        <taxon>Actinomycetota</taxon>
        <taxon>Actinomycetes</taxon>
        <taxon>Kitasatosporales</taxon>
        <taxon>Streptomycetaceae</taxon>
        <taxon>Streptacidiphilus</taxon>
    </lineage>
</organism>
<reference evidence="3 4" key="1">
    <citation type="submission" date="2024-09" db="EMBL/GenBank/DDBJ databases">
        <authorList>
            <person name="Lee S.D."/>
        </authorList>
    </citation>
    <scope>NUCLEOTIDE SEQUENCE [LARGE SCALE GENOMIC DNA]</scope>
    <source>
        <strain evidence="1 4">N1-1</strain>
        <strain evidence="2 3">N1-3</strain>
    </source>
</reference>
<dbReference type="EMBL" id="JBHEZY010000010">
    <property type="protein sequence ID" value="MFC1433803.1"/>
    <property type="molecule type" value="Genomic_DNA"/>
</dbReference>
<keyword evidence="4" id="KW-1185">Reference proteome</keyword>